<evidence type="ECO:0000313" key="1">
    <source>
        <dbReference type="EMBL" id="JAC64315.1"/>
    </source>
</evidence>
<dbReference type="EMBL" id="GBEZ01022528">
    <property type="protein sequence ID" value="JAC64315.1"/>
    <property type="molecule type" value="Transcribed_RNA"/>
</dbReference>
<name>A0A061R0S9_9CHLO</name>
<reference evidence="1" key="1">
    <citation type="submission" date="2014-05" db="EMBL/GenBank/DDBJ databases">
        <title>The transcriptome of the halophilic microalga Tetraselmis sp. GSL018 isolated from the Great Salt Lake, Utah.</title>
        <authorList>
            <person name="Jinkerson R.E."/>
            <person name="D'Adamo S."/>
            <person name="Posewitz M.C."/>
        </authorList>
    </citation>
    <scope>NUCLEOTIDE SEQUENCE</scope>
    <source>
        <strain evidence="1">GSL018</strain>
    </source>
</reference>
<dbReference type="AlphaFoldDB" id="A0A061R0S9"/>
<proteinExistence type="predicted"/>
<sequence>MLKSCSAAHTFLKGNILLSWPTLNNIKKSPWIDPASLQTKCIVCKL</sequence>
<organism evidence="1">
    <name type="scientific">Tetraselmis sp. GSL018</name>
    <dbReference type="NCBI Taxonomy" id="582737"/>
    <lineage>
        <taxon>Eukaryota</taxon>
        <taxon>Viridiplantae</taxon>
        <taxon>Chlorophyta</taxon>
        <taxon>core chlorophytes</taxon>
        <taxon>Chlorodendrophyceae</taxon>
        <taxon>Chlorodendrales</taxon>
        <taxon>Chlorodendraceae</taxon>
        <taxon>Tetraselmis</taxon>
    </lineage>
</organism>
<accession>A0A061R0S9</accession>
<protein>
    <submittedName>
        <fullName evidence="1">Uncharacterized protein</fullName>
    </submittedName>
</protein>
<gene>
    <name evidence="1" type="ORF">TSPGSL018_18588</name>
</gene>
<feature type="non-terminal residue" evidence="1">
    <location>
        <position position="46"/>
    </location>
</feature>